<accession>A0A9P6D7S8</accession>
<dbReference type="OrthoDB" id="311172at2759"/>
<dbReference type="AlphaFoldDB" id="A0A9P6D7S8"/>
<dbReference type="Proteomes" id="UP000807469">
    <property type="component" value="Unassembled WGS sequence"/>
</dbReference>
<organism evidence="6 7">
    <name type="scientific">Pholiota conissans</name>
    <dbReference type="NCBI Taxonomy" id="109636"/>
    <lineage>
        <taxon>Eukaryota</taxon>
        <taxon>Fungi</taxon>
        <taxon>Dikarya</taxon>
        <taxon>Basidiomycota</taxon>
        <taxon>Agaricomycotina</taxon>
        <taxon>Agaricomycetes</taxon>
        <taxon>Agaricomycetidae</taxon>
        <taxon>Agaricales</taxon>
        <taxon>Agaricineae</taxon>
        <taxon>Strophariaceae</taxon>
        <taxon>Pholiota</taxon>
    </lineage>
</organism>
<dbReference type="CDD" id="cd24007">
    <property type="entry name" value="ASKHA_NBD_eukNAGK-like"/>
    <property type="match status" value="1"/>
</dbReference>
<keyword evidence="7" id="KW-1185">Reference proteome</keyword>
<dbReference type="EMBL" id="MU155132">
    <property type="protein sequence ID" value="KAF9485963.1"/>
    <property type="molecule type" value="Genomic_DNA"/>
</dbReference>
<evidence type="ECO:0000256" key="4">
    <source>
        <dbReference type="ARBA" id="ARBA00031123"/>
    </source>
</evidence>
<evidence type="ECO:0000256" key="3">
    <source>
        <dbReference type="ARBA" id="ARBA00014974"/>
    </source>
</evidence>
<proteinExistence type="inferred from homology"/>
<sequence length="362" mass="37232">MALYLCVDCGGTKTAAAICDADGTILGRGSGGPSNITYLAPEAFIVAVTQAVNQALLSTPTPITLPLAETAASPFAAAWFGVSGADSPAAIAKVAEPLAALLHLPLGQQLAIANDTHLLAAPLRMYTDVRYAVTVIAGTGSIGVSFREGPGGRLEELGRVGGWGWILGDEGGGYDVGREAIRQILLAQDTAQVTGCALEKGVLIASVLDRFGVEDAMEILTGVYTPDPAPGTSASAKGNGEMRALRDLPREKRVSSLSPLVFDAAFAHEDPFALNILKTSAGHLAQQVALLLGEGVVSERVVDAAESVVCFGGSLVGVPAYRQIFLDSLASKGFVFRRVVFVDDAAAVGAKGLAASFKQAPV</sequence>
<gene>
    <name evidence="6" type="ORF">BDN70DRAFT_870439</name>
</gene>
<name>A0A9P6D7S8_9AGAR</name>
<reference evidence="6" key="1">
    <citation type="submission" date="2020-11" db="EMBL/GenBank/DDBJ databases">
        <authorList>
            <consortium name="DOE Joint Genome Institute"/>
            <person name="Ahrendt S."/>
            <person name="Riley R."/>
            <person name="Andreopoulos W."/>
            <person name="Labutti K."/>
            <person name="Pangilinan J."/>
            <person name="Ruiz-Duenas F.J."/>
            <person name="Barrasa J.M."/>
            <person name="Sanchez-Garcia M."/>
            <person name="Camarero S."/>
            <person name="Miyauchi S."/>
            <person name="Serrano A."/>
            <person name="Linde D."/>
            <person name="Babiker R."/>
            <person name="Drula E."/>
            <person name="Ayuso-Fernandez I."/>
            <person name="Pacheco R."/>
            <person name="Padilla G."/>
            <person name="Ferreira P."/>
            <person name="Barriuso J."/>
            <person name="Kellner H."/>
            <person name="Castanera R."/>
            <person name="Alfaro M."/>
            <person name="Ramirez L."/>
            <person name="Pisabarro A.G."/>
            <person name="Kuo A."/>
            <person name="Tritt A."/>
            <person name="Lipzen A."/>
            <person name="He G."/>
            <person name="Yan M."/>
            <person name="Ng V."/>
            <person name="Cullen D."/>
            <person name="Martin F."/>
            <person name="Rosso M.-N."/>
            <person name="Henrissat B."/>
            <person name="Hibbett D."/>
            <person name="Martinez A.T."/>
            <person name="Grigoriev I.V."/>
        </authorList>
    </citation>
    <scope>NUCLEOTIDE SEQUENCE</scope>
    <source>
        <strain evidence="6">CIRM-BRFM 674</strain>
    </source>
</reference>
<evidence type="ECO:0000259" key="5">
    <source>
        <dbReference type="Pfam" id="PF01869"/>
    </source>
</evidence>
<dbReference type="PANTHER" id="PTHR43190:SF3">
    <property type="entry name" value="N-ACETYL-D-GLUCOSAMINE KINASE"/>
    <property type="match status" value="1"/>
</dbReference>
<dbReference type="Gene3D" id="3.30.420.40">
    <property type="match status" value="2"/>
</dbReference>
<dbReference type="InterPro" id="IPR043129">
    <property type="entry name" value="ATPase_NBD"/>
</dbReference>
<evidence type="ECO:0000256" key="1">
    <source>
        <dbReference type="ARBA" id="ARBA00006198"/>
    </source>
</evidence>
<comment type="similarity">
    <text evidence="1">Belongs to the eukaryotic-type N-acetylglucosamine kinase family.</text>
</comment>
<dbReference type="GO" id="GO:0045127">
    <property type="term" value="F:N-acetylglucosamine kinase activity"/>
    <property type="evidence" value="ECO:0007669"/>
    <property type="project" value="UniProtKB-EC"/>
</dbReference>
<dbReference type="Pfam" id="PF01869">
    <property type="entry name" value="BcrAD_BadFG"/>
    <property type="match status" value="1"/>
</dbReference>
<protein>
    <recommendedName>
        <fullName evidence="3">N-acetyl-D-glucosamine kinase</fullName>
        <ecNumber evidence="2">2.7.1.59</ecNumber>
    </recommendedName>
    <alternativeName>
        <fullName evidence="4">GlcNAc kinase</fullName>
    </alternativeName>
</protein>
<dbReference type="SUPFAM" id="SSF53067">
    <property type="entry name" value="Actin-like ATPase domain"/>
    <property type="match status" value="2"/>
</dbReference>
<feature type="domain" description="ATPase BadF/BadG/BcrA/BcrD type" evidence="5">
    <location>
        <begin position="7"/>
        <end position="323"/>
    </location>
</feature>
<dbReference type="InterPro" id="IPR052519">
    <property type="entry name" value="Euk-type_GlcNAc_Kinase"/>
</dbReference>
<evidence type="ECO:0000256" key="2">
    <source>
        <dbReference type="ARBA" id="ARBA00012122"/>
    </source>
</evidence>
<dbReference type="EC" id="2.7.1.59" evidence="2"/>
<comment type="caution">
    <text evidence="6">The sequence shown here is derived from an EMBL/GenBank/DDBJ whole genome shotgun (WGS) entry which is preliminary data.</text>
</comment>
<dbReference type="InterPro" id="IPR002731">
    <property type="entry name" value="ATPase_BadF"/>
</dbReference>
<evidence type="ECO:0000313" key="6">
    <source>
        <dbReference type="EMBL" id="KAF9485963.1"/>
    </source>
</evidence>
<dbReference type="PANTHER" id="PTHR43190">
    <property type="entry name" value="N-ACETYL-D-GLUCOSAMINE KINASE"/>
    <property type="match status" value="1"/>
</dbReference>
<evidence type="ECO:0000313" key="7">
    <source>
        <dbReference type="Proteomes" id="UP000807469"/>
    </source>
</evidence>